<evidence type="ECO:0000313" key="2">
    <source>
        <dbReference type="EMBL" id="TGN17583.1"/>
    </source>
</evidence>
<dbReference type="Proteomes" id="UP000298058">
    <property type="component" value="Unassembled WGS sequence"/>
</dbReference>
<dbReference type="SUPFAM" id="SSF53474">
    <property type="entry name" value="alpha/beta-Hydrolases"/>
    <property type="match status" value="1"/>
</dbReference>
<protein>
    <submittedName>
        <fullName evidence="2">Alpha/beta fold hydrolase</fullName>
    </submittedName>
</protein>
<name>A0A4R9LWJ4_9LEPT</name>
<dbReference type="PIRSF" id="PIRSF037442">
    <property type="entry name" value="UCP037442_abhydr"/>
    <property type="match status" value="1"/>
</dbReference>
<sequence length="283" mass="32011">MKAEELFISAKDGFTLSLSYFPAENTDKKQVIAIHSAVGVRKSFYSPLAKFLAGNGYHVFTLDYRGIGDSGNPYQVEEGMHVWGSLDLAALHEFIFQKFPNSKLHILGHSGGGWLTGFLPPPQNLSSMVFLCVGNGYYNSFPFPQNIKIYVSWKFLIPYTVKKHGVLPTGKSYYGLPLPKNVALGWAEYGLKKDFIEDFSLNPRAKYLENYKVSALSYSFSDDSVLPESTVKSMLAKFAGLKITEKHIRPEEIEEKEIGHFGFLRPGHKKKLWPDLLEWLEKQ</sequence>
<organism evidence="2 3">
    <name type="scientific">Leptospira idonii</name>
    <dbReference type="NCBI Taxonomy" id="1193500"/>
    <lineage>
        <taxon>Bacteria</taxon>
        <taxon>Pseudomonadati</taxon>
        <taxon>Spirochaetota</taxon>
        <taxon>Spirochaetia</taxon>
        <taxon>Leptospirales</taxon>
        <taxon>Leptospiraceae</taxon>
        <taxon>Leptospira</taxon>
    </lineage>
</organism>
<dbReference type="InterPro" id="IPR017208">
    <property type="entry name" value="UCP037442_abhydr"/>
</dbReference>
<proteinExistence type="predicted"/>
<dbReference type="InterPro" id="IPR000073">
    <property type="entry name" value="AB_hydrolase_1"/>
</dbReference>
<accession>A0A4R9LWJ4</accession>
<dbReference type="InterPro" id="IPR029058">
    <property type="entry name" value="AB_hydrolase_fold"/>
</dbReference>
<evidence type="ECO:0000313" key="3">
    <source>
        <dbReference type="Proteomes" id="UP000298058"/>
    </source>
</evidence>
<dbReference type="AlphaFoldDB" id="A0A4R9LWJ4"/>
<evidence type="ECO:0000259" key="1">
    <source>
        <dbReference type="Pfam" id="PF00561"/>
    </source>
</evidence>
<dbReference type="RefSeq" id="WP_135761641.1">
    <property type="nucleotide sequence ID" value="NZ_RQHW01000065.1"/>
</dbReference>
<gene>
    <name evidence="2" type="ORF">EHS15_16230</name>
</gene>
<dbReference type="Gene3D" id="3.40.50.1820">
    <property type="entry name" value="alpha/beta hydrolase"/>
    <property type="match status" value="1"/>
</dbReference>
<feature type="domain" description="AB hydrolase-1" evidence="1">
    <location>
        <begin position="31"/>
        <end position="133"/>
    </location>
</feature>
<dbReference type="GO" id="GO:0016787">
    <property type="term" value="F:hydrolase activity"/>
    <property type="evidence" value="ECO:0007669"/>
    <property type="project" value="UniProtKB-KW"/>
</dbReference>
<keyword evidence="2" id="KW-0378">Hydrolase</keyword>
<dbReference type="EMBL" id="RQHW01000065">
    <property type="protein sequence ID" value="TGN17583.1"/>
    <property type="molecule type" value="Genomic_DNA"/>
</dbReference>
<keyword evidence="3" id="KW-1185">Reference proteome</keyword>
<dbReference type="OrthoDB" id="319764at2"/>
<dbReference type="Pfam" id="PF00561">
    <property type="entry name" value="Abhydrolase_1"/>
    <property type="match status" value="1"/>
</dbReference>
<comment type="caution">
    <text evidence="2">The sequence shown here is derived from an EMBL/GenBank/DDBJ whole genome shotgun (WGS) entry which is preliminary data.</text>
</comment>
<reference evidence="2" key="1">
    <citation type="journal article" date="2019" name="PLoS Negl. Trop. Dis.">
        <title>Revisiting the worldwide diversity of Leptospira species in the environment.</title>
        <authorList>
            <person name="Vincent A.T."/>
            <person name="Schiettekatte O."/>
            <person name="Bourhy P."/>
            <person name="Veyrier F.J."/>
            <person name="Picardeau M."/>
        </authorList>
    </citation>
    <scope>NUCLEOTIDE SEQUENCE [LARGE SCALE GENOMIC DNA]</scope>
    <source>
        <strain evidence="2">201300427</strain>
    </source>
</reference>